<keyword evidence="8 12" id="KW-0503">Monooxygenase</keyword>
<gene>
    <name evidence="12" type="ORF">CQW29_06515</name>
</gene>
<dbReference type="InterPro" id="IPR004136">
    <property type="entry name" value="NMO"/>
</dbReference>
<keyword evidence="13" id="KW-1185">Reference proteome</keyword>
<dbReference type="OrthoDB" id="9778912at2"/>
<dbReference type="Proteomes" id="UP000239181">
    <property type="component" value="Unassembled WGS sequence"/>
</dbReference>
<evidence type="ECO:0000256" key="8">
    <source>
        <dbReference type="ARBA" id="ARBA00023033"/>
    </source>
</evidence>
<dbReference type="FunFam" id="3.20.20.70:FF:000154">
    <property type="entry name" value="Probable nitronate monooxygenase"/>
    <property type="match status" value="1"/>
</dbReference>
<dbReference type="SUPFAM" id="SSF51412">
    <property type="entry name" value="Inosine monophosphate dehydrogenase (IMPDH)"/>
    <property type="match status" value="1"/>
</dbReference>
<dbReference type="Pfam" id="PF03060">
    <property type="entry name" value="NMO"/>
    <property type="match status" value="1"/>
</dbReference>
<evidence type="ECO:0000256" key="6">
    <source>
        <dbReference type="ARBA" id="ARBA00022741"/>
    </source>
</evidence>
<dbReference type="InterPro" id="IPR013785">
    <property type="entry name" value="Aldolase_TIM"/>
</dbReference>
<comment type="cofactor">
    <cofactor evidence="1">
        <name>FMN</name>
        <dbReference type="ChEBI" id="CHEBI:58210"/>
    </cofactor>
</comment>
<dbReference type="CDD" id="cd04730">
    <property type="entry name" value="NPD_like"/>
    <property type="match status" value="1"/>
</dbReference>
<comment type="similarity">
    <text evidence="2">Belongs to the nitronate monooxygenase family. NMO class I subfamily.</text>
</comment>
<dbReference type="GO" id="GO:0018580">
    <property type="term" value="F:nitronate monooxygenase activity"/>
    <property type="evidence" value="ECO:0007669"/>
    <property type="project" value="InterPro"/>
</dbReference>
<keyword evidence="6" id="KW-0547">Nucleotide-binding</keyword>
<keyword evidence="5" id="KW-0288">FMN</keyword>
<evidence type="ECO:0000256" key="1">
    <source>
        <dbReference type="ARBA" id="ARBA00001917"/>
    </source>
</evidence>
<evidence type="ECO:0000256" key="11">
    <source>
        <dbReference type="ARBA" id="ARBA00067136"/>
    </source>
</evidence>
<evidence type="ECO:0000256" key="5">
    <source>
        <dbReference type="ARBA" id="ARBA00022643"/>
    </source>
</evidence>
<sequence length="358" mass="37590">MNNLLCKRLNLRFPLIQAPMAGVSTPELAAAVSNAGALGSIGVGASTPQQAEAMIRQSLSLTSGPLNVNVFCHAPAQRDPQQESAWIARFGERFSGFDAAPPGELSEIYQTFCGNDAMLEVLLNTRPAAVSFHFGLPSEDVIRRLRSQGIVTLATATSPEEARVIEEAGVDFIVAQGIEAGGHRGIFDPQAEDRQLSTLTLVQAIRRVSRLPVIAAGGIMDGAGIAAMMKLGVAGVQLGTAFVLCPESAANTAYRQLMKSEQAASTVMTAAISGRPARCITNDFCRMTQDIPAQTIPAYPLTYALGKALAAAASAKGDHGYGAQWAGQGASLARELPATELVKVLIAEWQAADDLTAE</sequence>
<evidence type="ECO:0000256" key="3">
    <source>
        <dbReference type="ARBA" id="ARBA00022575"/>
    </source>
</evidence>
<evidence type="ECO:0000256" key="4">
    <source>
        <dbReference type="ARBA" id="ARBA00022630"/>
    </source>
</evidence>
<evidence type="ECO:0000256" key="7">
    <source>
        <dbReference type="ARBA" id="ARBA00023002"/>
    </source>
</evidence>
<dbReference type="PANTHER" id="PTHR42747:SF3">
    <property type="entry name" value="NITRONATE MONOOXYGENASE-RELATED"/>
    <property type="match status" value="1"/>
</dbReference>
<keyword evidence="7" id="KW-0560">Oxidoreductase</keyword>
<dbReference type="AlphaFoldDB" id="A0A2S9IFR9"/>
<evidence type="ECO:0000313" key="12">
    <source>
        <dbReference type="EMBL" id="PRD16584.1"/>
    </source>
</evidence>
<dbReference type="PANTHER" id="PTHR42747">
    <property type="entry name" value="NITRONATE MONOOXYGENASE-RELATED"/>
    <property type="match status" value="1"/>
</dbReference>
<comment type="catalytic activity">
    <reaction evidence="10">
        <text>3 propionate 3-nitronate + 3 O2 + H2O = 3 3-oxopropanoate + 2 nitrate + nitrite + H2O2 + 3 H(+)</text>
        <dbReference type="Rhea" id="RHEA:57332"/>
        <dbReference type="ChEBI" id="CHEBI:15377"/>
        <dbReference type="ChEBI" id="CHEBI:15378"/>
        <dbReference type="ChEBI" id="CHEBI:15379"/>
        <dbReference type="ChEBI" id="CHEBI:16240"/>
        <dbReference type="ChEBI" id="CHEBI:16301"/>
        <dbReference type="ChEBI" id="CHEBI:17632"/>
        <dbReference type="ChEBI" id="CHEBI:33190"/>
        <dbReference type="ChEBI" id="CHEBI:136067"/>
    </reaction>
</comment>
<comment type="caution">
    <text evidence="12">The sequence shown here is derived from an EMBL/GenBank/DDBJ whole genome shotgun (WGS) entry which is preliminary data.</text>
</comment>
<evidence type="ECO:0000256" key="10">
    <source>
        <dbReference type="ARBA" id="ARBA00049401"/>
    </source>
</evidence>
<evidence type="ECO:0000256" key="2">
    <source>
        <dbReference type="ARBA" id="ARBA00009881"/>
    </source>
</evidence>
<name>A0A2S9IFR9_9GAMM</name>
<keyword evidence="4" id="KW-0285">Flavoprotein</keyword>
<protein>
    <recommendedName>
        <fullName evidence="11">Nitronate monooxygenase</fullName>
    </recommendedName>
    <alternativeName>
        <fullName evidence="9">Propionate 3-nitronate monooxygenase</fullName>
    </alternativeName>
</protein>
<accession>A0A2S9IFR9</accession>
<evidence type="ECO:0000313" key="13">
    <source>
        <dbReference type="Proteomes" id="UP000239181"/>
    </source>
</evidence>
<evidence type="ECO:0000256" key="9">
    <source>
        <dbReference type="ARBA" id="ARBA00031155"/>
    </source>
</evidence>
<dbReference type="GO" id="GO:0009636">
    <property type="term" value="P:response to toxic substance"/>
    <property type="evidence" value="ECO:0007669"/>
    <property type="project" value="UniProtKB-KW"/>
</dbReference>
<dbReference type="EMBL" id="PDET01000003">
    <property type="protein sequence ID" value="PRD16584.1"/>
    <property type="molecule type" value="Genomic_DNA"/>
</dbReference>
<organism evidence="12 13">
    <name type="scientific">Pantoea coffeiphila</name>
    <dbReference type="NCBI Taxonomy" id="1465635"/>
    <lineage>
        <taxon>Bacteria</taxon>
        <taxon>Pseudomonadati</taxon>
        <taxon>Pseudomonadota</taxon>
        <taxon>Gammaproteobacteria</taxon>
        <taxon>Enterobacterales</taxon>
        <taxon>Erwiniaceae</taxon>
        <taxon>Pantoea</taxon>
    </lineage>
</organism>
<dbReference type="Gene3D" id="3.20.20.70">
    <property type="entry name" value="Aldolase class I"/>
    <property type="match status" value="1"/>
</dbReference>
<dbReference type="RefSeq" id="WP_105592025.1">
    <property type="nucleotide sequence ID" value="NZ_PDET01000003.1"/>
</dbReference>
<keyword evidence="3" id="KW-0216">Detoxification</keyword>
<dbReference type="GO" id="GO:0000166">
    <property type="term" value="F:nucleotide binding"/>
    <property type="evidence" value="ECO:0007669"/>
    <property type="project" value="UniProtKB-KW"/>
</dbReference>
<reference evidence="12 13" key="1">
    <citation type="submission" date="2017-10" db="EMBL/GenBank/DDBJ databases">
        <title>Draft genome of two endophytic bacteria isolated from 'guarana' Paullinia cupana (Mart.) Ducke.</title>
        <authorList>
            <person name="Siqueira K.A."/>
            <person name="Liotti R.G."/>
            <person name="Mendes T.A."/>
            <person name="Soares M.A."/>
        </authorList>
    </citation>
    <scope>NUCLEOTIDE SEQUENCE [LARGE SCALE GENOMIC DNA]</scope>
    <source>
        <strain evidence="12 13">342</strain>
    </source>
</reference>
<proteinExistence type="inferred from homology"/>